<evidence type="ECO:0000256" key="1">
    <source>
        <dbReference type="ARBA" id="ARBA00004123"/>
    </source>
</evidence>
<dbReference type="InterPro" id="IPR003822">
    <property type="entry name" value="PAH"/>
</dbReference>
<evidence type="ECO:0000256" key="3">
    <source>
        <dbReference type="PROSITE-ProRule" id="PRU00810"/>
    </source>
</evidence>
<keyword evidence="4" id="KW-0472">Membrane</keyword>
<dbReference type="GO" id="GO:0000122">
    <property type="term" value="P:negative regulation of transcription by RNA polymerase II"/>
    <property type="evidence" value="ECO:0007669"/>
    <property type="project" value="TreeGrafter"/>
</dbReference>
<dbReference type="InterPro" id="IPR036600">
    <property type="entry name" value="PAH_sf"/>
</dbReference>
<feature type="transmembrane region" description="Helical" evidence="4">
    <location>
        <begin position="154"/>
        <end position="176"/>
    </location>
</feature>
<dbReference type="GO" id="GO:0003714">
    <property type="term" value="F:transcription corepressor activity"/>
    <property type="evidence" value="ECO:0007669"/>
    <property type="project" value="InterPro"/>
</dbReference>
<dbReference type="SUPFAM" id="SSF47762">
    <property type="entry name" value="PAH2 domain"/>
    <property type="match status" value="1"/>
</dbReference>
<dbReference type="PANTHER" id="PTHR12346:SF58">
    <property type="entry name" value="PAIRED AMPHIPATHIC HELIX PROTEIN PST2"/>
    <property type="match status" value="1"/>
</dbReference>
<name>A0AAD5UB97_9FUNG</name>
<comment type="caution">
    <text evidence="5">The sequence shown here is derived from an EMBL/GenBank/DDBJ whole genome shotgun (WGS) entry which is preliminary data.</text>
</comment>
<dbReference type="Gene3D" id="1.20.1160.11">
    <property type="entry name" value="Paired amphipathic helix"/>
    <property type="match status" value="1"/>
</dbReference>
<evidence type="ECO:0000256" key="4">
    <source>
        <dbReference type="SAM" id="Phobius"/>
    </source>
</evidence>
<keyword evidence="4" id="KW-0812">Transmembrane</keyword>
<accession>A0AAD5UB97</accession>
<dbReference type="PROSITE" id="PS51477">
    <property type="entry name" value="PAH"/>
    <property type="match status" value="1"/>
</dbReference>
<gene>
    <name evidence="5" type="ORF">HK103_001013</name>
</gene>
<sequence length="187" mass="21330">MDRQSETSIGSYSVRAYSLLDQIRTQTTPEINKEFHSILSTFKKKNIDSQTVHEKVSILLKDYPHLLVQFEECMISQPQVQTAPPTQFGSAIAFVNKVTGLVTKLLKARPDLVEEFQQFCQPKIVRQDSNDTVAEEQPLLDVESRVEIKKQSKWMVWIWVVLAVIVIVTCAILYSVGLFDGLLDMIQ</sequence>
<dbReference type="AlphaFoldDB" id="A0AAD5UB97"/>
<evidence type="ECO:0000256" key="2">
    <source>
        <dbReference type="ARBA" id="ARBA00023242"/>
    </source>
</evidence>
<dbReference type="GO" id="GO:0070822">
    <property type="term" value="C:Sin3-type complex"/>
    <property type="evidence" value="ECO:0007669"/>
    <property type="project" value="TreeGrafter"/>
</dbReference>
<reference evidence="5" key="1">
    <citation type="submission" date="2020-05" db="EMBL/GenBank/DDBJ databases">
        <title>Phylogenomic resolution of chytrid fungi.</title>
        <authorList>
            <person name="Stajich J.E."/>
            <person name="Amses K."/>
            <person name="Simmons R."/>
            <person name="Seto K."/>
            <person name="Myers J."/>
            <person name="Bonds A."/>
            <person name="Quandt C.A."/>
            <person name="Barry K."/>
            <person name="Liu P."/>
            <person name="Grigoriev I."/>
            <person name="Longcore J.E."/>
            <person name="James T.Y."/>
        </authorList>
    </citation>
    <scope>NUCLEOTIDE SEQUENCE</scope>
    <source>
        <strain evidence="5">PLAUS21</strain>
    </source>
</reference>
<evidence type="ECO:0000313" key="6">
    <source>
        <dbReference type="Proteomes" id="UP001210925"/>
    </source>
</evidence>
<keyword evidence="2 3" id="KW-0539">Nucleus</keyword>
<dbReference type="InterPro" id="IPR039774">
    <property type="entry name" value="Sin3-like"/>
</dbReference>
<proteinExistence type="predicted"/>
<dbReference type="PANTHER" id="PTHR12346">
    <property type="entry name" value="SIN3B-RELATED"/>
    <property type="match status" value="1"/>
</dbReference>
<dbReference type="EMBL" id="JADGKB010000121">
    <property type="protein sequence ID" value="KAJ3253051.1"/>
    <property type="molecule type" value="Genomic_DNA"/>
</dbReference>
<comment type="subcellular location">
    <subcellularLocation>
        <location evidence="1 3">Nucleus</location>
    </subcellularLocation>
</comment>
<organism evidence="5 6">
    <name type="scientific">Boothiomyces macroporosus</name>
    <dbReference type="NCBI Taxonomy" id="261099"/>
    <lineage>
        <taxon>Eukaryota</taxon>
        <taxon>Fungi</taxon>
        <taxon>Fungi incertae sedis</taxon>
        <taxon>Chytridiomycota</taxon>
        <taxon>Chytridiomycota incertae sedis</taxon>
        <taxon>Chytridiomycetes</taxon>
        <taxon>Rhizophydiales</taxon>
        <taxon>Terramycetaceae</taxon>
        <taxon>Boothiomyces</taxon>
    </lineage>
</organism>
<keyword evidence="4" id="KW-1133">Transmembrane helix</keyword>
<protein>
    <submittedName>
        <fullName evidence="5">Uncharacterized protein</fullName>
    </submittedName>
</protein>
<evidence type="ECO:0000313" key="5">
    <source>
        <dbReference type="EMBL" id="KAJ3253051.1"/>
    </source>
</evidence>
<keyword evidence="6" id="KW-1185">Reference proteome</keyword>
<dbReference type="Pfam" id="PF02671">
    <property type="entry name" value="PAH"/>
    <property type="match status" value="1"/>
</dbReference>
<dbReference type="Proteomes" id="UP001210925">
    <property type="component" value="Unassembled WGS sequence"/>
</dbReference>